<protein>
    <recommendedName>
        <fullName evidence="3">DUF868 family protein</fullName>
    </recommendedName>
</protein>
<evidence type="ECO:0008006" key="3">
    <source>
        <dbReference type="Google" id="ProtNLM"/>
    </source>
</evidence>
<evidence type="ECO:0000313" key="2">
    <source>
        <dbReference type="Proteomes" id="UP000823775"/>
    </source>
</evidence>
<keyword evidence="2" id="KW-1185">Reference proteome</keyword>
<dbReference type="EMBL" id="JACEIK010000554">
    <property type="protein sequence ID" value="MCD7458985.1"/>
    <property type="molecule type" value="Genomic_DNA"/>
</dbReference>
<dbReference type="InterPro" id="IPR008586">
    <property type="entry name" value="DUF868_pln"/>
</dbReference>
<dbReference type="Pfam" id="PF05910">
    <property type="entry name" value="DUF868"/>
    <property type="match status" value="1"/>
</dbReference>
<dbReference type="PANTHER" id="PTHR31972:SF16">
    <property type="entry name" value="FAMILY PROTEIN, PUTATIVE (DUF868)-RELATED"/>
    <property type="match status" value="1"/>
</dbReference>
<organism evidence="1 2">
    <name type="scientific">Datura stramonium</name>
    <name type="common">Jimsonweed</name>
    <name type="synonym">Common thornapple</name>
    <dbReference type="NCBI Taxonomy" id="4076"/>
    <lineage>
        <taxon>Eukaryota</taxon>
        <taxon>Viridiplantae</taxon>
        <taxon>Streptophyta</taxon>
        <taxon>Embryophyta</taxon>
        <taxon>Tracheophyta</taxon>
        <taxon>Spermatophyta</taxon>
        <taxon>Magnoliopsida</taxon>
        <taxon>eudicotyledons</taxon>
        <taxon>Gunneridae</taxon>
        <taxon>Pentapetalae</taxon>
        <taxon>asterids</taxon>
        <taxon>lamiids</taxon>
        <taxon>Solanales</taxon>
        <taxon>Solanaceae</taxon>
        <taxon>Solanoideae</taxon>
        <taxon>Datureae</taxon>
        <taxon>Datura</taxon>
    </lineage>
</organism>
<reference evidence="1 2" key="1">
    <citation type="journal article" date="2021" name="BMC Genomics">
        <title>Datura genome reveals duplications of psychoactive alkaloid biosynthetic genes and high mutation rate following tissue culture.</title>
        <authorList>
            <person name="Rajewski A."/>
            <person name="Carter-House D."/>
            <person name="Stajich J."/>
            <person name="Litt A."/>
        </authorList>
    </citation>
    <scope>NUCLEOTIDE SEQUENCE [LARGE SCALE GENOMIC DNA]</scope>
    <source>
        <strain evidence="1">AR-01</strain>
    </source>
</reference>
<accession>A0ABS8SJJ8</accession>
<proteinExistence type="predicted"/>
<comment type="caution">
    <text evidence="1">The sequence shown here is derived from an EMBL/GenBank/DDBJ whole genome shotgun (WGS) entry which is preliminary data.</text>
</comment>
<sequence>MRNIASCYNEHAIKVTDSYCSGPSNQPLYHIASVQNVVTCIYRVKLLSTEKQFLIKITWCSLLQHGFSISISDKINKNFKKVVMIDKSKGLKATEFFFCCSRFNIFWDFSKAMYEAGPEPIKGYFVKVMVNSEVGLILGDMGQEIEVEKLNLDDKFSRFVLVSRSEHFSGSSVFGTKAKFCDTGTCHDIVIKCNSTEEKGFKNSSAALCVSIDRKSVIQVKRLQWNFRGNQTIFVDGLVVDLMWDVHDWLFNPKSGCGMFMFRTRSGLDSRLWLEEKNLEQKEEGKVGFSLLICASKNPD</sequence>
<name>A0ABS8SJJ8_DATST</name>
<gene>
    <name evidence="1" type="ORF">HAX54_039766</name>
</gene>
<dbReference type="PANTHER" id="PTHR31972">
    <property type="entry name" value="EXPRESSED PROTEIN"/>
    <property type="match status" value="1"/>
</dbReference>
<dbReference type="Proteomes" id="UP000823775">
    <property type="component" value="Unassembled WGS sequence"/>
</dbReference>
<evidence type="ECO:0000313" key="1">
    <source>
        <dbReference type="EMBL" id="MCD7458985.1"/>
    </source>
</evidence>